<reference evidence="1 2" key="1">
    <citation type="submission" date="2010-01" db="EMBL/GenBank/DDBJ databases">
        <authorList>
            <person name="Weinstock G."/>
            <person name="Sodergren E."/>
            <person name="Clifton S."/>
            <person name="Fulton L."/>
            <person name="Fulton B."/>
            <person name="Courtney L."/>
            <person name="Fronick C."/>
            <person name="Harrison M."/>
            <person name="Strong C."/>
            <person name="Farmer C."/>
            <person name="Delahaunty K."/>
            <person name="Markovic C."/>
            <person name="Hall O."/>
            <person name="Minx P."/>
            <person name="Tomlinson C."/>
            <person name="Mitreva M."/>
            <person name="Nelson J."/>
            <person name="Hou S."/>
            <person name="Wollam A."/>
            <person name="Pepin K.H."/>
            <person name="Johnson M."/>
            <person name="Bhonagiri V."/>
            <person name="Nash W.E."/>
            <person name="Warren W."/>
            <person name="Chinwalla A."/>
            <person name="Mardis E.R."/>
            <person name="Wilson R.K."/>
        </authorList>
    </citation>
    <scope>NUCLEOTIDE SEQUENCE [LARGE SCALE GENOMIC DNA]</scope>
    <source>
        <strain evidence="1 2">DSM 13479</strain>
    </source>
</reference>
<protein>
    <submittedName>
        <fullName evidence="1">Uncharacterized protein</fullName>
    </submittedName>
</protein>
<gene>
    <name evidence="1" type="ORF">CLOSTHATH_03597</name>
</gene>
<organism evidence="1 2">
    <name type="scientific">Hungatella hathewayi DSM 13479</name>
    <dbReference type="NCBI Taxonomy" id="566550"/>
    <lineage>
        <taxon>Bacteria</taxon>
        <taxon>Bacillati</taxon>
        <taxon>Bacillota</taxon>
        <taxon>Clostridia</taxon>
        <taxon>Lachnospirales</taxon>
        <taxon>Lachnospiraceae</taxon>
        <taxon>Hungatella</taxon>
    </lineage>
</organism>
<dbReference type="HOGENOM" id="CLU_2716920_0_0_9"/>
<dbReference type="AlphaFoldDB" id="D3AJ07"/>
<sequence length="72" mass="8446">MKSSITVFLKNSFQFSVFYKQKRKLPVTAHGQYGVSQPFFALTLFPGLHLPYHTRLFHLIVIKSKKFERSMP</sequence>
<evidence type="ECO:0000313" key="2">
    <source>
        <dbReference type="Proteomes" id="UP000004968"/>
    </source>
</evidence>
<comment type="caution">
    <text evidence="1">The sequence shown here is derived from an EMBL/GenBank/DDBJ whole genome shotgun (WGS) entry which is preliminary data.</text>
</comment>
<proteinExistence type="predicted"/>
<dbReference type="Proteomes" id="UP000004968">
    <property type="component" value="Unassembled WGS sequence"/>
</dbReference>
<accession>D3AJ07</accession>
<dbReference type="EMBL" id="ACIO01000302">
    <property type="protein sequence ID" value="EFC98192.1"/>
    <property type="molecule type" value="Genomic_DNA"/>
</dbReference>
<name>D3AJ07_9FIRM</name>
<evidence type="ECO:0000313" key="1">
    <source>
        <dbReference type="EMBL" id="EFC98192.1"/>
    </source>
</evidence>